<protein>
    <submittedName>
        <fullName evidence="3">Uncharacterized protein</fullName>
    </submittedName>
</protein>
<feature type="region of interest" description="Disordered" evidence="1">
    <location>
        <begin position="135"/>
        <end position="193"/>
    </location>
</feature>
<evidence type="ECO:0000256" key="1">
    <source>
        <dbReference type="SAM" id="MobiDB-lite"/>
    </source>
</evidence>
<dbReference type="AlphaFoldDB" id="Q1IUK2"/>
<dbReference type="EMBL" id="CP000360">
    <property type="protein sequence ID" value="ABF39448.1"/>
    <property type="molecule type" value="Genomic_DNA"/>
</dbReference>
<keyword evidence="4" id="KW-1185">Reference proteome</keyword>
<accession>Q1IUK2</accession>
<name>Q1IUK2_KORVE</name>
<gene>
    <name evidence="3" type="ordered locus">Acid345_0443</name>
</gene>
<feature type="chain" id="PRO_5004192026" evidence="2">
    <location>
        <begin position="27"/>
        <end position="235"/>
    </location>
</feature>
<dbReference type="HOGENOM" id="CLU_1178978_0_0_0"/>
<dbReference type="OrthoDB" id="9851529at2"/>
<evidence type="ECO:0000256" key="2">
    <source>
        <dbReference type="SAM" id="SignalP"/>
    </source>
</evidence>
<dbReference type="EnsemblBacteria" id="ABF39448">
    <property type="protein sequence ID" value="ABF39448"/>
    <property type="gene ID" value="Acid345_0443"/>
</dbReference>
<evidence type="ECO:0000313" key="4">
    <source>
        <dbReference type="Proteomes" id="UP000002432"/>
    </source>
</evidence>
<keyword evidence="2" id="KW-0732">Signal</keyword>
<feature type="compositionally biased region" description="Polar residues" evidence="1">
    <location>
        <begin position="179"/>
        <end position="188"/>
    </location>
</feature>
<evidence type="ECO:0000313" key="3">
    <source>
        <dbReference type="EMBL" id="ABF39448.1"/>
    </source>
</evidence>
<sequence length="235" mass="25420">MLRSPQIFSSLRLFSLLLLFPCGAIAQSSTTASSAVRAPVQEYPVVMQQKIQAGKTPVGTKVLAKLVVATLVNGFVYPRNAIFSGEVTESVARNGDAPSHLAVRMHSLQWRDKSTPLEVDLCAWIYPMASTRPQDLSFEPPDAANSPGKWNGGGAYPDPNNPVSQEKFPGRDSDRDSGPQASSPSSQISKHRVMMKGVVESYDSNNRITLSAAKFNVEVDRMTTYVLTSSASASK</sequence>
<dbReference type="RefSeq" id="WP_011521250.1">
    <property type="nucleotide sequence ID" value="NC_008009.1"/>
</dbReference>
<feature type="signal peptide" evidence="2">
    <location>
        <begin position="1"/>
        <end position="26"/>
    </location>
</feature>
<dbReference type="KEGG" id="aba:Acid345_0443"/>
<feature type="compositionally biased region" description="Basic and acidic residues" evidence="1">
    <location>
        <begin position="168"/>
        <end position="177"/>
    </location>
</feature>
<organism evidence="3 4">
    <name type="scientific">Koribacter versatilis (strain Ellin345)</name>
    <dbReference type="NCBI Taxonomy" id="204669"/>
    <lineage>
        <taxon>Bacteria</taxon>
        <taxon>Pseudomonadati</taxon>
        <taxon>Acidobacteriota</taxon>
        <taxon>Terriglobia</taxon>
        <taxon>Terriglobales</taxon>
        <taxon>Candidatus Korobacteraceae</taxon>
        <taxon>Candidatus Korobacter</taxon>
    </lineage>
</organism>
<proteinExistence type="predicted"/>
<reference evidence="3 4" key="1">
    <citation type="journal article" date="2009" name="Appl. Environ. Microbiol.">
        <title>Three genomes from the phylum Acidobacteria provide insight into the lifestyles of these microorganisms in soils.</title>
        <authorList>
            <person name="Ward N.L."/>
            <person name="Challacombe J.F."/>
            <person name="Janssen P.H."/>
            <person name="Henrissat B."/>
            <person name="Coutinho P.M."/>
            <person name="Wu M."/>
            <person name="Xie G."/>
            <person name="Haft D.H."/>
            <person name="Sait M."/>
            <person name="Badger J."/>
            <person name="Barabote R.D."/>
            <person name="Bradley B."/>
            <person name="Brettin T.S."/>
            <person name="Brinkac L.M."/>
            <person name="Bruce D."/>
            <person name="Creasy T."/>
            <person name="Daugherty S.C."/>
            <person name="Davidsen T.M."/>
            <person name="DeBoy R.T."/>
            <person name="Detter J.C."/>
            <person name="Dodson R.J."/>
            <person name="Durkin A.S."/>
            <person name="Ganapathy A."/>
            <person name="Gwinn-Giglio M."/>
            <person name="Han C.S."/>
            <person name="Khouri H."/>
            <person name="Kiss H."/>
            <person name="Kothari S.P."/>
            <person name="Madupu R."/>
            <person name="Nelson K.E."/>
            <person name="Nelson W.C."/>
            <person name="Paulsen I."/>
            <person name="Penn K."/>
            <person name="Ren Q."/>
            <person name="Rosovitz M.J."/>
            <person name="Selengut J.D."/>
            <person name="Shrivastava S."/>
            <person name="Sullivan S.A."/>
            <person name="Tapia R."/>
            <person name="Thompson L.S."/>
            <person name="Watkins K.L."/>
            <person name="Yang Q."/>
            <person name="Yu C."/>
            <person name="Zafar N."/>
            <person name="Zhou L."/>
            <person name="Kuske C.R."/>
        </authorList>
    </citation>
    <scope>NUCLEOTIDE SEQUENCE [LARGE SCALE GENOMIC DNA]</scope>
    <source>
        <strain evidence="3 4">Ellin345</strain>
    </source>
</reference>
<dbReference type="Proteomes" id="UP000002432">
    <property type="component" value="Chromosome"/>
</dbReference>